<proteinExistence type="predicted"/>
<sequence>MSFRAAQPIFSTTARASLRAQRANVSGVRMGGRRMNSSHVPPKTSSDKQWIIVSSLVFGPAFLYLVSPSARKSTHSAHNDKHDFPAPKTAKHVPETVKEPEPEPVIMKDDEGTEANVAESLQQAESADVPKAASAAPIETETAATTNEQPTENSSAPEGQKETADADSSASKEDSEAKGTFQESGEKGPTDMGTAREAAAEGIPPKEAKEKEETPSS</sequence>
<feature type="region of interest" description="Disordered" evidence="1">
    <location>
        <begin position="24"/>
        <end position="45"/>
    </location>
</feature>
<feature type="region of interest" description="Disordered" evidence="1">
    <location>
        <begin position="73"/>
        <end position="217"/>
    </location>
</feature>
<comment type="caution">
    <text evidence="2">The sequence shown here is derived from an EMBL/GenBank/DDBJ whole genome shotgun (WGS) entry which is preliminary data.</text>
</comment>
<evidence type="ECO:0000256" key="1">
    <source>
        <dbReference type="SAM" id="MobiDB-lite"/>
    </source>
</evidence>
<dbReference type="EMBL" id="MU150232">
    <property type="protein sequence ID" value="KAF9468644.1"/>
    <property type="molecule type" value="Genomic_DNA"/>
</dbReference>
<feature type="compositionally biased region" description="Low complexity" evidence="1">
    <location>
        <begin position="132"/>
        <end position="152"/>
    </location>
</feature>
<evidence type="ECO:0000313" key="2">
    <source>
        <dbReference type="EMBL" id="KAF9468644.1"/>
    </source>
</evidence>
<dbReference type="OrthoDB" id="4590707at2759"/>
<feature type="compositionally biased region" description="Basic and acidic residues" evidence="1">
    <location>
        <begin position="92"/>
        <end position="110"/>
    </location>
</feature>
<feature type="compositionally biased region" description="Polar residues" evidence="1">
    <location>
        <begin position="35"/>
        <end position="45"/>
    </location>
</feature>
<protein>
    <submittedName>
        <fullName evidence="2">Uncharacterized protein</fullName>
    </submittedName>
</protein>
<feature type="compositionally biased region" description="Basic and acidic residues" evidence="1">
    <location>
        <begin position="159"/>
        <end position="177"/>
    </location>
</feature>
<feature type="compositionally biased region" description="Basic and acidic residues" evidence="1">
    <location>
        <begin position="204"/>
        <end position="217"/>
    </location>
</feature>
<dbReference type="AlphaFoldDB" id="A0A9P5YHC1"/>
<name>A0A9P5YHC1_9AGAR</name>
<evidence type="ECO:0000313" key="3">
    <source>
        <dbReference type="Proteomes" id="UP000807353"/>
    </source>
</evidence>
<gene>
    <name evidence="2" type="ORF">BDZ94DRAFT_1317808</name>
</gene>
<keyword evidence="3" id="KW-1185">Reference proteome</keyword>
<dbReference type="Proteomes" id="UP000807353">
    <property type="component" value="Unassembled WGS sequence"/>
</dbReference>
<accession>A0A9P5YHC1</accession>
<organism evidence="2 3">
    <name type="scientific">Collybia nuda</name>
    <dbReference type="NCBI Taxonomy" id="64659"/>
    <lineage>
        <taxon>Eukaryota</taxon>
        <taxon>Fungi</taxon>
        <taxon>Dikarya</taxon>
        <taxon>Basidiomycota</taxon>
        <taxon>Agaricomycotina</taxon>
        <taxon>Agaricomycetes</taxon>
        <taxon>Agaricomycetidae</taxon>
        <taxon>Agaricales</taxon>
        <taxon>Tricholomatineae</taxon>
        <taxon>Clitocybaceae</taxon>
        <taxon>Collybia</taxon>
    </lineage>
</organism>
<reference evidence="2" key="1">
    <citation type="submission" date="2020-11" db="EMBL/GenBank/DDBJ databases">
        <authorList>
            <consortium name="DOE Joint Genome Institute"/>
            <person name="Ahrendt S."/>
            <person name="Riley R."/>
            <person name="Andreopoulos W."/>
            <person name="Labutti K."/>
            <person name="Pangilinan J."/>
            <person name="Ruiz-Duenas F.J."/>
            <person name="Barrasa J.M."/>
            <person name="Sanchez-Garcia M."/>
            <person name="Camarero S."/>
            <person name="Miyauchi S."/>
            <person name="Serrano A."/>
            <person name="Linde D."/>
            <person name="Babiker R."/>
            <person name="Drula E."/>
            <person name="Ayuso-Fernandez I."/>
            <person name="Pacheco R."/>
            <person name="Padilla G."/>
            <person name="Ferreira P."/>
            <person name="Barriuso J."/>
            <person name="Kellner H."/>
            <person name="Castanera R."/>
            <person name="Alfaro M."/>
            <person name="Ramirez L."/>
            <person name="Pisabarro A.G."/>
            <person name="Kuo A."/>
            <person name="Tritt A."/>
            <person name="Lipzen A."/>
            <person name="He G."/>
            <person name="Yan M."/>
            <person name="Ng V."/>
            <person name="Cullen D."/>
            <person name="Martin F."/>
            <person name="Rosso M.-N."/>
            <person name="Henrissat B."/>
            <person name="Hibbett D."/>
            <person name="Martinez A.T."/>
            <person name="Grigoriev I.V."/>
        </authorList>
    </citation>
    <scope>NUCLEOTIDE SEQUENCE</scope>
    <source>
        <strain evidence="2">CBS 247.69</strain>
    </source>
</reference>